<proteinExistence type="predicted"/>
<dbReference type="InterPro" id="IPR004119">
    <property type="entry name" value="EcKL"/>
</dbReference>
<evidence type="ECO:0000313" key="2">
    <source>
        <dbReference type="EMBL" id="GAA5152113.1"/>
    </source>
</evidence>
<dbReference type="InterPro" id="IPR011009">
    <property type="entry name" value="Kinase-like_dom_sf"/>
</dbReference>
<gene>
    <name evidence="2" type="ORF">GCM10023321_20280</name>
</gene>
<evidence type="ECO:0000259" key="1">
    <source>
        <dbReference type="SMART" id="SM00587"/>
    </source>
</evidence>
<dbReference type="Gene3D" id="3.90.1200.10">
    <property type="match status" value="1"/>
</dbReference>
<dbReference type="Proteomes" id="UP001428817">
    <property type="component" value="Unassembled WGS sequence"/>
</dbReference>
<protein>
    <submittedName>
        <fullName evidence="2">Phosphotransferase</fullName>
    </submittedName>
</protein>
<dbReference type="SMART" id="SM00587">
    <property type="entry name" value="CHK"/>
    <property type="match status" value="1"/>
</dbReference>
<name>A0ABP9PU70_9PSEU</name>
<dbReference type="InterPro" id="IPR015897">
    <property type="entry name" value="CHK_kinase-like"/>
</dbReference>
<dbReference type="EMBL" id="BAABJP010000007">
    <property type="protein sequence ID" value="GAA5152113.1"/>
    <property type="molecule type" value="Genomic_DNA"/>
</dbReference>
<dbReference type="RefSeq" id="WP_185066532.1">
    <property type="nucleotide sequence ID" value="NZ_BAABJP010000007.1"/>
</dbReference>
<reference evidence="3" key="1">
    <citation type="journal article" date="2019" name="Int. J. Syst. Evol. Microbiol.">
        <title>The Global Catalogue of Microorganisms (GCM) 10K type strain sequencing project: providing services to taxonomists for standard genome sequencing and annotation.</title>
        <authorList>
            <consortium name="The Broad Institute Genomics Platform"/>
            <consortium name="The Broad Institute Genome Sequencing Center for Infectious Disease"/>
            <person name="Wu L."/>
            <person name="Ma J."/>
        </authorList>
    </citation>
    <scope>NUCLEOTIDE SEQUENCE [LARGE SCALE GENOMIC DNA]</scope>
    <source>
        <strain evidence="3">JCM 18303</strain>
    </source>
</reference>
<keyword evidence="3" id="KW-1185">Reference proteome</keyword>
<sequence>MARLPTRLEEITADWLTQALRRRAPGTEVRSVEIDAPIWGTATKAFLRVDYRHRSPDGPPEALCLKGGFDDGMRAVAGLGYRIESMFYRDIAPTLGDAVPRCWYAEEDEAGNQGLVIVDDLRAAGARFGSPDDHYGVDQVSAALETLAGLHGASWDRAGPGALRWLSVGSRLFRPVVRGFLSPAHWAAYIELEQTRSFDDALRDRERVERAVYRLWGLDDADVLAVSHGDPHPRNTYLLDDGRLRFLDWQTTCLAPWADDLAYFLVGILDIPGRREHETSLLRHYLGALAAAGGPSLGFDDAWLAYRRHHLHGLMFALCGPEMQPPEVCTVMGDRYATAAIDHETLSTLEQTA</sequence>
<accession>A0ABP9PU70</accession>
<evidence type="ECO:0000313" key="3">
    <source>
        <dbReference type="Proteomes" id="UP001428817"/>
    </source>
</evidence>
<dbReference type="Pfam" id="PF02958">
    <property type="entry name" value="EcKL"/>
    <property type="match status" value="1"/>
</dbReference>
<dbReference type="SUPFAM" id="SSF56112">
    <property type="entry name" value="Protein kinase-like (PK-like)"/>
    <property type="match status" value="1"/>
</dbReference>
<organism evidence="2 3">
    <name type="scientific">Pseudonocardia eucalypti</name>
    <dbReference type="NCBI Taxonomy" id="648755"/>
    <lineage>
        <taxon>Bacteria</taxon>
        <taxon>Bacillati</taxon>
        <taxon>Actinomycetota</taxon>
        <taxon>Actinomycetes</taxon>
        <taxon>Pseudonocardiales</taxon>
        <taxon>Pseudonocardiaceae</taxon>
        <taxon>Pseudonocardia</taxon>
    </lineage>
</organism>
<comment type="caution">
    <text evidence="2">The sequence shown here is derived from an EMBL/GenBank/DDBJ whole genome shotgun (WGS) entry which is preliminary data.</text>
</comment>
<feature type="domain" description="CHK kinase-like" evidence="1">
    <location>
        <begin position="116"/>
        <end position="295"/>
    </location>
</feature>